<sequence>MVRSNHPSDRIVAEVAWLYYIKGLNQAEIAKRLGLSRPTVVTYLRLARERQIVGVKIQGAHFRINALADGLRERFGLETAFVVAEEDSQAETAQQVCEAAAQFLPDFVQPGDTLGVSWGQTVSIVSDRVPWWPVDGLVVRQLIGSIANPLLPTCESCTTEIARRLSAQCINLNAPAVCSEAGLADRLRAEPIIAEQLDRLRDCNKAIYSLSPCTFDTHVVQFNLATEQDISDYVAMGAVGIIAGRFIDRDGAPVQGALDRRMIGAELDVLREMEGLLVVAGLEKLDATRAALNGDYVSHVVLDATLAEALLGDAT</sequence>
<gene>
    <name evidence="7" type="ORF">Ga0080559_TMP880</name>
</gene>
<dbReference type="KEGG" id="tpro:Ga0080559_TMP880"/>
<evidence type="ECO:0000256" key="1">
    <source>
        <dbReference type="ARBA" id="ARBA00010466"/>
    </source>
</evidence>
<dbReference type="GO" id="GO:0006352">
    <property type="term" value="P:DNA-templated transcription initiation"/>
    <property type="evidence" value="ECO:0007669"/>
    <property type="project" value="InterPro"/>
</dbReference>
<dbReference type="AlphaFoldDB" id="A0A1U7D0S0"/>
<feature type="domain" description="Sugar-binding" evidence="5">
    <location>
        <begin position="66"/>
        <end position="311"/>
    </location>
</feature>
<dbReference type="Pfam" id="PF04198">
    <property type="entry name" value="Sugar-bind"/>
    <property type="match status" value="1"/>
</dbReference>
<dbReference type="STRING" id="1229727.Ga0080559_TMP880"/>
<dbReference type="InterPro" id="IPR037171">
    <property type="entry name" value="NagB/RpiA_transferase-like"/>
</dbReference>
<dbReference type="SUPFAM" id="SSF88659">
    <property type="entry name" value="Sigma3 and sigma4 domains of RNA polymerase sigma factors"/>
    <property type="match status" value="1"/>
</dbReference>
<dbReference type="SUPFAM" id="SSF100950">
    <property type="entry name" value="NagB/RpiA/CoA transferase-like"/>
    <property type="match status" value="1"/>
</dbReference>
<dbReference type="InterPro" id="IPR013249">
    <property type="entry name" value="RNA_pol_sigma70_r4_t2"/>
</dbReference>
<feature type="domain" description="RNA polymerase sigma factor 70 region 4 type 2" evidence="6">
    <location>
        <begin position="18"/>
        <end position="50"/>
    </location>
</feature>
<evidence type="ECO:0000256" key="3">
    <source>
        <dbReference type="ARBA" id="ARBA00023125"/>
    </source>
</evidence>
<dbReference type="RefSeq" id="WP_076622265.1">
    <property type="nucleotide sequence ID" value="NZ_BMEW01000002.1"/>
</dbReference>
<accession>A0A1U7D0S0</accession>
<organism evidence="7 8">
    <name type="scientific">Salipiger profundus</name>
    <dbReference type="NCBI Taxonomy" id="1229727"/>
    <lineage>
        <taxon>Bacteria</taxon>
        <taxon>Pseudomonadati</taxon>
        <taxon>Pseudomonadota</taxon>
        <taxon>Alphaproteobacteria</taxon>
        <taxon>Rhodobacterales</taxon>
        <taxon>Roseobacteraceae</taxon>
        <taxon>Salipiger</taxon>
    </lineage>
</organism>
<proteinExistence type="inferred from homology"/>
<reference evidence="7 8" key="1">
    <citation type="submission" date="2016-03" db="EMBL/GenBank/DDBJ databases">
        <title>Deep-sea bacteria in the southern Pacific.</title>
        <authorList>
            <person name="Tang K."/>
        </authorList>
    </citation>
    <scope>NUCLEOTIDE SEQUENCE [LARGE SCALE GENOMIC DNA]</scope>
    <source>
        <strain evidence="7 8">JLT2016</strain>
    </source>
</reference>
<evidence type="ECO:0000313" key="8">
    <source>
        <dbReference type="Proteomes" id="UP000186559"/>
    </source>
</evidence>
<dbReference type="GO" id="GO:0016987">
    <property type="term" value="F:sigma factor activity"/>
    <property type="evidence" value="ECO:0007669"/>
    <property type="project" value="InterPro"/>
</dbReference>
<evidence type="ECO:0000259" key="6">
    <source>
        <dbReference type="Pfam" id="PF08281"/>
    </source>
</evidence>
<dbReference type="PANTHER" id="PTHR34294">
    <property type="entry name" value="TRANSCRIPTIONAL REGULATOR-RELATED"/>
    <property type="match status" value="1"/>
</dbReference>
<evidence type="ECO:0000259" key="5">
    <source>
        <dbReference type="Pfam" id="PF04198"/>
    </source>
</evidence>
<evidence type="ECO:0000313" key="7">
    <source>
        <dbReference type="EMBL" id="APX21676.1"/>
    </source>
</evidence>
<keyword evidence="4" id="KW-0804">Transcription</keyword>
<dbReference type="InterPro" id="IPR036388">
    <property type="entry name" value="WH-like_DNA-bd_sf"/>
</dbReference>
<dbReference type="EMBL" id="CP014796">
    <property type="protein sequence ID" value="APX21676.1"/>
    <property type="molecule type" value="Genomic_DNA"/>
</dbReference>
<dbReference type="InterPro" id="IPR013324">
    <property type="entry name" value="RNA_pol_sigma_r3/r4-like"/>
</dbReference>
<dbReference type="PANTHER" id="PTHR34294:SF1">
    <property type="entry name" value="TRANSCRIPTIONAL REGULATOR LSRR"/>
    <property type="match status" value="1"/>
</dbReference>
<name>A0A1U7D0S0_9RHOB</name>
<dbReference type="InterPro" id="IPR007324">
    <property type="entry name" value="Sugar-bd_dom_put"/>
</dbReference>
<keyword evidence="3" id="KW-0238">DNA-binding</keyword>
<keyword evidence="8" id="KW-1185">Reference proteome</keyword>
<dbReference type="Pfam" id="PF08281">
    <property type="entry name" value="Sigma70_r4_2"/>
    <property type="match status" value="1"/>
</dbReference>
<dbReference type="InterPro" id="IPR051054">
    <property type="entry name" value="SorC_transcr_regulators"/>
</dbReference>
<protein>
    <submittedName>
        <fullName evidence="7">Transcriptional regulator with sigma factor-related N-terminal domain</fullName>
    </submittedName>
</protein>
<dbReference type="Gene3D" id="1.10.10.10">
    <property type="entry name" value="Winged helix-like DNA-binding domain superfamily/Winged helix DNA-binding domain"/>
    <property type="match status" value="1"/>
</dbReference>
<evidence type="ECO:0000256" key="2">
    <source>
        <dbReference type="ARBA" id="ARBA00023015"/>
    </source>
</evidence>
<dbReference type="GO" id="GO:0003677">
    <property type="term" value="F:DNA binding"/>
    <property type="evidence" value="ECO:0007669"/>
    <property type="project" value="UniProtKB-KW"/>
</dbReference>
<evidence type="ECO:0000256" key="4">
    <source>
        <dbReference type="ARBA" id="ARBA00023163"/>
    </source>
</evidence>
<keyword evidence="2" id="KW-0805">Transcription regulation</keyword>
<dbReference type="Gene3D" id="3.40.50.1360">
    <property type="match status" value="1"/>
</dbReference>
<dbReference type="OrthoDB" id="9806345at2"/>
<dbReference type="GO" id="GO:0030246">
    <property type="term" value="F:carbohydrate binding"/>
    <property type="evidence" value="ECO:0007669"/>
    <property type="project" value="InterPro"/>
</dbReference>
<comment type="similarity">
    <text evidence="1">Belongs to the SorC transcriptional regulatory family.</text>
</comment>
<dbReference type="Proteomes" id="UP000186559">
    <property type="component" value="Chromosome"/>
</dbReference>